<dbReference type="Proteomes" id="UP001239782">
    <property type="component" value="Chromosome"/>
</dbReference>
<protein>
    <submittedName>
        <fullName evidence="5">5,6-dimethylbenzimidazole synthase</fullName>
        <ecNumber evidence="5">1.13.11.79</ecNumber>
    </submittedName>
</protein>
<keyword evidence="1" id="KW-0285">Flavoprotein</keyword>
<keyword evidence="6" id="KW-1185">Reference proteome</keyword>
<reference evidence="5 6" key="1">
    <citation type="submission" date="2023-08" db="EMBL/GenBank/DDBJ databases">
        <title>Pleionea litopenaei sp. nov., isolated from stomach of juvenile Litopenaeus vannamei.</title>
        <authorList>
            <person name="Rho A.M."/>
            <person name="Hwang C.Y."/>
        </authorList>
    </citation>
    <scope>NUCLEOTIDE SEQUENCE [LARGE SCALE GENOMIC DNA]</scope>
    <source>
        <strain evidence="5 6">HL-JVS1</strain>
    </source>
</reference>
<accession>A0AA51X683</accession>
<dbReference type="SUPFAM" id="SSF55469">
    <property type="entry name" value="FMN-dependent nitroreductase-like"/>
    <property type="match status" value="1"/>
</dbReference>
<evidence type="ECO:0000256" key="2">
    <source>
        <dbReference type="ARBA" id="ARBA00022643"/>
    </source>
</evidence>
<evidence type="ECO:0000313" key="5">
    <source>
        <dbReference type="EMBL" id="WMS87022.1"/>
    </source>
</evidence>
<dbReference type="KEGG" id="plei:Q9312_17550"/>
<organism evidence="5 6">
    <name type="scientific">Pleionea litopenaei</name>
    <dbReference type="NCBI Taxonomy" id="3070815"/>
    <lineage>
        <taxon>Bacteria</taxon>
        <taxon>Pseudomonadati</taxon>
        <taxon>Pseudomonadota</taxon>
        <taxon>Gammaproteobacteria</taxon>
        <taxon>Oceanospirillales</taxon>
        <taxon>Pleioneaceae</taxon>
        <taxon>Pleionea</taxon>
    </lineage>
</organism>
<dbReference type="NCBIfam" id="TIGR02476">
    <property type="entry name" value="BluB"/>
    <property type="match status" value="1"/>
</dbReference>
<dbReference type="EMBL" id="CP133548">
    <property type="protein sequence ID" value="WMS87022.1"/>
    <property type="molecule type" value="Genomic_DNA"/>
</dbReference>
<dbReference type="PANTHER" id="PTHR23026">
    <property type="entry name" value="NADPH NITROREDUCTASE"/>
    <property type="match status" value="1"/>
</dbReference>
<keyword evidence="2" id="KW-0288">FMN</keyword>
<evidence type="ECO:0000256" key="1">
    <source>
        <dbReference type="ARBA" id="ARBA00022630"/>
    </source>
</evidence>
<dbReference type="InterPro" id="IPR000415">
    <property type="entry name" value="Nitroreductase-like"/>
</dbReference>
<evidence type="ECO:0000259" key="4">
    <source>
        <dbReference type="Pfam" id="PF00881"/>
    </source>
</evidence>
<dbReference type="RefSeq" id="WP_309202159.1">
    <property type="nucleotide sequence ID" value="NZ_CP133548.1"/>
</dbReference>
<dbReference type="GO" id="GO:0102919">
    <property type="term" value="F:5,6-dimethylbenzimidazole synthase activity"/>
    <property type="evidence" value="ECO:0007669"/>
    <property type="project" value="UniProtKB-EC"/>
</dbReference>
<dbReference type="Pfam" id="PF00881">
    <property type="entry name" value="Nitroreductase"/>
    <property type="match status" value="1"/>
</dbReference>
<dbReference type="InterPro" id="IPR029479">
    <property type="entry name" value="Nitroreductase"/>
</dbReference>
<dbReference type="Gene3D" id="3.40.109.10">
    <property type="entry name" value="NADH Oxidase"/>
    <property type="match status" value="1"/>
</dbReference>
<dbReference type="InterPro" id="IPR050627">
    <property type="entry name" value="Nitroreductase/BluB"/>
</dbReference>
<keyword evidence="3 5" id="KW-0560">Oxidoreductase</keyword>
<dbReference type="InterPro" id="IPR012825">
    <property type="entry name" value="BluB"/>
</dbReference>
<gene>
    <name evidence="5" type="primary">bluB</name>
    <name evidence="5" type="ORF">Q9312_17550</name>
</gene>
<evidence type="ECO:0000313" key="6">
    <source>
        <dbReference type="Proteomes" id="UP001239782"/>
    </source>
</evidence>
<dbReference type="AlphaFoldDB" id="A0AA51X683"/>
<sequence length="214" mass="24496">MFFNQSHSELLEEIMRLRRDVRGHLFTSEPVSEEEIEQLLYCATLAPSVGFSQPWSFVVVRDLDTRKKIHASFSIENNKAASKFTGDKQAKYQQLKLEGILEAPVNLAVFYQPSKFPVLGQTSMDKMGEYSVVCAIQNMWLMARSMNLGMGWVSILDPDVVKQALAVPIDFQLIGYLCIGYVKEFYSKPELERKNWAARKSAEQIIHYERFKGG</sequence>
<feature type="domain" description="Nitroreductase" evidence="4">
    <location>
        <begin position="18"/>
        <end position="181"/>
    </location>
</feature>
<dbReference type="EC" id="1.13.11.79" evidence="5"/>
<evidence type="ECO:0000256" key="3">
    <source>
        <dbReference type="ARBA" id="ARBA00023002"/>
    </source>
</evidence>
<dbReference type="PANTHER" id="PTHR23026:SF90">
    <property type="entry name" value="IODOTYROSINE DEIODINASE 1"/>
    <property type="match status" value="1"/>
</dbReference>
<proteinExistence type="predicted"/>
<name>A0AA51X683_9GAMM</name>